<feature type="region of interest" description="Disordered" evidence="1">
    <location>
        <begin position="1"/>
        <end position="27"/>
    </location>
</feature>
<dbReference type="AlphaFoldDB" id="W9R183"/>
<name>W9R183_9ROSA</name>
<sequence>MGPVGSISFSSNSGLQPRGCILRGRNSRDPSRVMAAIQAASPNRHGCRPWLFITGAAGRSTMPAAANAVSG</sequence>
<evidence type="ECO:0000313" key="3">
    <source>
        <dbReference type="Proteomes" id="UP000030645"/>
    </source>
</evidence>
<keyword evidence="3" id="KW-1185">Reference proteome</keyword>
<reference evidence="3" key="1">
    <citation type="submission" date="2013-01" db="EMBL/GenBank/DDBJ databases">
        <title>Draft Genome Sequence of a Mulberry Tree, Morus notabilis C.K. Schneid.</title>
        <authorList>
            <person name="He N."/>
            <person name="Zhao S."/>
        </authorList>
    </citation>
    <scope>NUCLEOTIDE SEQUENCE</scope>
</reference>
<dbReference type="EMBL" id="KE344491">
    <property type="protein sequence ID" value="EXB63596.1"/>
    <property type="molecule type" value="Genomic_DNA"/>
</dbReference>
<organism evidence="2 3">
    <name type="scientific">Morus notabilis</name>
    <dbReference type="NCBI Taxonomy" id="981085"/>
    <lineage>
        <taxon>Eukaryota</taxon>
        <taxon>Viridiplantae</taxon>
        <taxon>Streptophyta</taxon>
        <taxon>Embryophyta</taxon>
        <taxon>Tracheophyta</taxon>
        <taxon>Spermatophyta</taxon>
        <taxon>Magnoliopsida</taxon>
        <taxon>eudicotyledons</taxon>
        <taxon>Gunneridae</taxon>
        <taxon>Pentapetalae</taxon>
        <taxon>rosids</taxon>
        <taxon>fabids</taxon>
        <taxon>Rosales</taxon>
        <taxon>Moraceae</taxon>
        <taxon>Moreae</taxon>
        <taxon>Morus</taxon>
    </lineage>
</organism>
<proteinExistence type="predicted"/>
<protein>
    <submittedName>
        <fullName evidence="2">Uncharacterized protein</fullName>
    </submittedName>
</protein>
<accession>W9R183</accession>
<evidence type="ECO:0000256" key="1">
    <source>
        <dbReference type="SAM" id="MobiDB-lite"/>
    </source>
</evidence>
<dbReference type="Proteomes" id="UP000030645">
    <property type="component" value="Unassembled WGS sequence"/>
</dbReference>
<gene>
    <name evidence="2" type="ORF">L484_026935</name>
</gene>
<evidence type="ECO:0000313" key="2">
    <source>
        <dbReference type="EMBL" id="EXB63596.1"/>
    </source>
</evidence>